<organism evidence="1 2">
    <name type="scientific">Chitinophaga polysaccharea</name>
    <dbReference type="NCBI Taxonomy" id="1293035"/>
    <lineage>
        <taxon>Bacteria</taxon>
        <taxon>Pseudomonadati</taxon>
        <taxon>Bacteroidota</taxon>
        <taxon>Chitinophagia</taxon>
        <taxon>Chitinophagales</taxon>
        <taxon>Chitinophagaceae</taxon>
        <taxon>Chitinophaga</taxon>
    </lineage>
</organism>
<evidence type="ECO:0000313" key="1">
    <source>
        <dbReference type="EMBL" id="TWF45120.1"/>
    </source>
</evidence>
<dbReference type="AlphaFoldDB" id="A0A561Q426"/>
<name>A0A561Q426_9BACT</name>
<keyword evidence="2" id="KW-1185">Reference proteome</keyword>
<dbReference type="OrthoDB" id="770118at2"/>
<accession>A0A561Q426</accession>
<evidence type="ECO:0000313" key="2">
    <source>
        <dbReference type="Proteomes" id="UP000320811"/>
    </source>
</evidence>
<reference evidence="1 2" key="1">
    <citation type="submission" date="2019-06" db="EMBL/GenBank/DDBJ databases">
        <title>Sorghum-associated microbial communities from plants grown in Nebraska, USA.</title>
        <authorList>
            <person name="Schachtman D."/>
        </authorList>
    </citation>
    <scope>NUCLEOTIDE SEQUENCE [LARGE SCALE GENOMIC DNA]</scope>
    <source>
        <strain evidence="1 2">1209</strain>
    </source>
</reference>
<dbReference type="EMBL" id="VIWO01000001">
    <property type="protein sequence ID" value="TWF45120.1"/>
    <property type="molecule type" value="Genomic_DNA"/>
</dbReference>
<sequence length="80" mass="9192">MTTDEHALQIIAALSTATNYAQADQILSTAEETHQQLFKKIIPSLQEKIENLSPLNCNSLQWSIYRYTLMCLRKHDMQPV</sequence>
<dbReference type="Proteomes" id="UP000320811">
    <property type="component" value="Unassembled WGS sequence"/>
</dbReference>
<gene>
    <name evidence="1" type="ORF">FHW36_1011046</name>
</gene>
<comment type="caution">
    <text evidence="1">The sequence shown here is derived from an EMBL/GenBank/DDBJ whole genome shotgun (WGS) entry which is preliminary data.</text>
</comment>
<protein>
    <submittedName>
        <fullName evidence="1">Uncharacterized protein</fullName>
    </submittedName>
</protein>
<dbReference type="RefSeq" id="WP_145663256.1">
    <property type="nucleotide sequence ID" value="NZ_VIWO01000001.1"/>
</dbReference>
<proteinExistence type="predicted"/>